<dbReference type="Proteomes" id="UP000178750">
    <property type="component" value="Unassembled WGS sequence"/>
</dbReference>
<evidence type="ECO:0000256" key="3">
    <source>
        <dbReference type="ARBA" id="ARBA00022801"/>
    </source>
</evidence>
<gene>
    <name evidence="8" type="ORF">A2863_03495</name>
</gene>
<keyword evidence="3" id="KW-0378">Hydrolase</keyword>
<sequence>MKYDFDPKDRYSEVFFIFRKNYCLVPLEVFGKNPYKTLISTLLSSRTKDETTLLASKRLFNKAPNIKKLNLLEVSEIRNLIYPVSFYKTKAKHLKKLAEIITKDYKSKIPRARNDLIHLTGVGRKTANLVLNRAFNIPAIAVDTHVHKISNLLGWVKTKTPEQTEKELVKVVPKKYWSDMNRLFVSIGRQFNTKKSWKNS</sequence>
<dbReference type="CDD" id="cd00056">
    <property type="entry name" value="ENDO3c"/>
    <property type="match status" value="1"/>
</dbReference>
<keyword evidence="4" id="KW-0234">DNA repair</keyword>
<dbReference type="InterPro" id="IPR011257">
    <property type="entry name" value="DNA_glycosylase"/>
</dbReference>
<dbReference type="GO" id="GO:0006285">
    <property type="term" value="P:base-excision repair, AP site formation"/>
    <property type="evidence" value="ECO:0007669"/>
    <property type="project" value="TreeGrafter"/>
</dbReference>
<comment type="caution">
    <text evidence="8">The sequence shown here is derived from an EMBL/GenBank/DDBJ whole genome shotgun (WGS) entry which is preliminary data.</text>
</comment>
<evidence type="ECO:0000313" key="9">
    <source>
        <dbReference type="Proteomes" id="UP000178750"/>
    </source>
</evidence>
<dbReference type="GO" id="GO:0003906">
    <property type="term" value="F:DNA-(apurinic or apyrimidinic site) endonuclease activity"/>
    <property type="evidence" value="ECO:0007669"/>
    <property type="project" value="TreeGrafter"/>
</dbReference>
<dbReference type="InterPro" id="IPR003265">
    <property type="entry name" value="HhH-GPD_domain"/>
</dbReference>
<evidence type="ECO:0000256" key="2">
    <source>
        <dbReference type="ARBA" id="ARBA00022763"/>
    </source>
</evidence>
<dbReference type="FunFam" id="1.10.340.30:FF:000001">
    <property type="entry name" value="Endonuclease III"/>
    <property type="match status" value="1"/>
</dbReference>
<comment type="similarity">
    <text evidence="1">Belongs to the Nth/MutY family.</text>
</comment>
<keyword evidence="2" id="KW-0227">DNA damage</keyword>
<feature type="domain" description="HhH-GPD" evidence="7">
    <location>
        <begin position="43"/>
        <end position="190"/>
    </location>
</feature>
<evidence type="ECO:0000256" key="1">
    <source>
        <dbReference type="ARBA" id="ARBA00008343"/>
    </source>
</evidence>
<evidence type="ECO:0000256" key="4">
    <source>
        <dbReference type="ARBA" id="ARBA00023204"/>
    </source>
</evidence>
<dbReference type="Gene3D" id="1.10.340.30">
    <property type="entry name" value="Hypothetical protein, domain 2"/>
    <property type="match status" value="1"/>
</dbReference>
<dbReference type="GO" id="GO:0006289">
    <property type="term" value="P:nucleotide-excision repair"/>
    <property type="evidence" value="ECO:0007669"/>
    <property type="project" value="TreeGrafter"/>
</dbReference>
<dbReference type="SMART" id="SM00478">
    <property type="entry name" value="ENDO3c"/>
    <property type="match status" value="1"/>
</dbReference>
<protein>
    <recommendedName>
        <fullName evidence="7">HhH-GPD domain-containing protein</fullName>
    </recommendedName>
</protein>
<evidence type="ECO:0000256" key="5">
    <source>
        <dbReference type="ARBA" id="ARBA00023239"/>
    </source>
</evidence>
<keyword evidence="6" id="KW-0326">Glycosidase</keyword>
<dbReference type="EMBL" id="MGGF01000075">
    <property type="protein sequence ID" value="OGM20005.1"/>
    <property type="molecule type" value="Genomic_DNA"/>
</dbReference>
<proteinExistence type="inferred from homology"/>
<dbReference type="GO" id="GO:0016829">
    <property type="term" value="F:lyase activity"/>
    <property type="evidence" value="ECO:0007669"/>
    <property type="project" value="UniProtKB-KW"/>
</dbReference>
<dbReference type="SUPFAM" id="SSF48150">
    <property type="entry name" value="DNA-glycosylase"/>
    <property type="match status" value="1"/>
</dbReference>
<organism evidence="8 9">
    <name type="scientific">Candidatus Woesebacteria bacterium RIFCSPHIGHO2_01_FULL_38_9b</name>
    <dbReference type="NCBI Taxonomy" id="1802493"/>
    <lineage>
        <taxon>Bacteria</taxon>
        <taxon>Candidatus Woeseibacteriota</taxon>
    </lineage>
</organism>
<dbReference type="Gene3D" id="1.10.1670.10">
    <property type="entry name" value="Helix-hairpin-Helix base-excision DNA repair enzymes (C-terminal)"/>
    <property type="match status" value="1"/>
</dbReference>
<accession>A0A1F7Y0G3</accession>
<dbReference type="AlphaFoldDB" id="A0A1F7Y0G3"/>
<reference evidence="8 9" key="1">
    <citation type="journal article" date="2016" name="Nat. Commun.">
        <title>Thousands of microbial genomes shed light on interconnected biogeochemical processes in an aquifer system.</title>
        <authorList>
            <person name="Anantharaman K."/>
            <person name="Brown C.T."/>
            <person name="Hug L.A."/>
            <person name="Sharon I."/>
            <person name="Castelle C.J."/>
            <person name="Probst A.J."/>
            <person name="Thomas B.C."/>
            <person name="Singh A."/>
            <person name="Wilkins M.J."/>
            <person name="Karaoz U."/>
            <person name="Brodie E.L."/>
            <person name="Williams K.H."/>
            <person name="Hubbard S.S."/>
            <person name="Banfield J.F."/>
        </authorList>
    </citation>
    <scope>NUCLEOTIDE SEQUENCE [LARGE SCALE GENOMIC DNA]</scope>
</reference>
<evidence type="ECO:0000256" key="6">
    <source>
        <dbReference type="ARBA" id="ARBA00023295"/>
    </source>
</evidence>
<dbReference type="PANTHER" id="PTHR43286">
    <property type="entry name" value="ENDONUCLEASE III-LIKE PROTEIN 1"/>
    <property type="match status" value="1"/>
</dbReference>
<evidence type="ECO:0000313" key="8">
    <source>
        <dbReference type="EMBL" id="OGM20005.1"/>
    </source>
</evidence>
<dbReference type="InterPro" id="IPR023170">
    <property type="entry name" value="HhH_base_excis_C"/>
</dbReference>
<name>A0A1F7Y0G3_9BACT</name>
<dbReference type="PIRSF" id="PIRSF001435">
    <property type="entry name" value="Nth"/>
    <property type="match status" value="1"/>
</dbReference>
<dbReference type="GO" id="GO:0000703">
    <property type="term" value="F:oxidized pyrimidine nucleobase lesion DNA N-glycosylase activity"/>
    <property type="evidence" value="ECO:0007669"/>
    <property type="project" value="TreeGrafter"/>
</dbReference>
<evidence type="ECO:0000259" key="7">
    <source>
        <dbReference type="SMART" id="SM00478"/>
    </source>
</evidence>
<keyword evidence="5" id="KW-0456">Lyase</keyword>
<dbReference type="PANTHER" id="PTHR43286:SF1">
    <property type="entry name" value="ENDONUCLEASE III-LIKE PROTEIN 1"/>
    <property type="match status" value="1"/>
</dbReference>
<dbReference type="Pfam" id="PF00730">
    <property type="entry name" value="HhH-GPD"/>
    <property type="match status" value="1"/>
</dbReference>